<sequence length="330" mass="37954">MNLPILDLQDYEKDKKTFLKNLREITSKIGFFYLTNFGVDRKLNKHLFKLGKDFFNLPRSSKELISMVHSPQFRGYTSEGFEYTAGAKDYREQLDIGTERDALNWNLNSPLWQRLEGPNLWPKEIPELKNTFLAWHEQTKKACLKLLQAFAECLSLPSDAFNQLYGVNSYEHCKILRYPKSSPKSKQGVGSHKDGGLITFVFQEEQSELEAFIDGKWLSIPPLEDSVVVNIGEFLELATNGYLKATIHRVNLSSKERFSIAYFLGVQLDKNIPVFTLSPELAKESKGVDTDPKNPLLRNVASNYFKRMIRSHPDVARIYHSDLIEKFSFA</sequence>
<keyword evidence="3 5" id="KW-0560">Oxidoreductase</keyword>
<evidence type="ECO:0000256" key="2">
    <source>
        <dbReference type="ARBA" id="ARBA00022723"/>
    </source>
</evidence>
<dbReference type="InterPro" id="IPR005123">
    <property type="entry name" value="Oxoglu/Fe-dep_dioxygenase_dom"/>
</dbReference>
<dbReference type="Pfam" id="PF14226">
    <property type="entry name" value="DIOX_N"/>
    <property type="match status" value="1"/>
</dbReference>
<dbReference type="SUPFAM" id="SSF51197">
    <property type="entry name" value="Clavaminate synthase-like"/>
    <property type="match status" value="1"/>
</dbReference>
<dbReference type="Proteomes" id="UP000275504">
    <property type="component" value="Chromosome"/>
</dbReference>
<keyword evidence="2 5" id="KW-0479">Metal-binding</keyword>
<name>A0A381CXD9_CAMJU</name>
<dbReference type="PROSITE" id="PS51471">
    <property type="entry name" value="FE2OG_OXY"/>
    <property type="match status" value="1"/>
</dbReference>
<evidence type="ECO:0000256" key="3">
    <source>
        <dbReference type="ARBA" id="ARBA00023002"/>
    </source>
</evidence>
<dbReference type="PRINTS" id="PR00682">
    <property type="entry name" value="IPNSYNTHASE"/>
</dbReference>
<dbReference type="InterPro" id="IPR026992">
    <property type="entry name" value="DIOX_N"/>
</dbReference>
<dbReference type="PANTHER" id="PTHR10209">
    <property type="entry name" value="OXIDOREDUCTASE, 2OG-FE II OXYGENASE FAMILY PROTEIN"/>
    <property type="match status" value="1"/>
</dbReference>
<dbReference type="Pfam" id="PF03171">
    <property type="entry name" value="2OG-FeII_Oxy"/>
    <property type="match status" value="1"/>
</dbReference>
<dbReference type="InterPro" id="IPR027443">
    <property type="entry name" value="IPNS-like_sf"/>
</dbReference>
<proteinExistence type="inferred from homology"/>
<dbReference type="Gene3D" id="2.60.120.330">
    <property type="entry name" value="B-lactam Antibiotic, Isopenicillin N Synthase, Chain"/>
    <property type="match status" value="1"/>
</dbReference>
<gene>
    <name evidence="6" type="primary">efe</name>
    <name evidence="6" type="ORF">NCTC11951_01269</name>
</gene>
<evidence type="ECO:0000313" key="7">
    <source>
        <dbReference type="Proteomes" id="UP000275504"/>
    </source>
</evidence>
<dbReference type="EMBL" id="LR134359">
    <property type="protein sequence ID" value="VEG62139.1"/>
    <property type="molecule type" value="Genomic_DNA"/>
</dbReference>
<evidence type="ECO:0000313" key="6">
    <source>
        <dbReference type="EMBL" id="VEG62139.1"/>
    </source>
</evidence>
<reference evidence="6 7" key="1">
    <citation type="submission" date="2018-12" db="EMBL/GenBank/DDBJ databases">
        <authorList>
            <consortium name="Pathogen Informatics"/>
        </authorList>
    </citation>
    <scope>NUCLEOTIDE SEQUENCE [LARGE SCALE GENOMIC DNA]</scope>
    <source>
        <strain evidence="6 7">NCTC11951</strain>
    </source>
</reference>
<dbReference type="GO" id="GO:0102276">
    <property type="term" value="F:2-oxoglutarate oxygenase/decarboxylase (ethylene-forming) activity"/>
    <property type="evidence" value="ECO:0007669"/>
    <property type="project" value="UniProtKB-EC"/>
</dbReference>
<dbReference type="PANTHER" id="PTHR10209:SF885">
    <property type="entry name" value="2OG-FE(II) OXYGENASE FAMILY, PUTATIVE (AFU_ORTHOLOGUE AFUA_2G00750)-RELATED"/>
    <property type="match status" value="1"/>
</dbReference>
<dbReference type="AlphaFoldDB" id="A0A381CXD9"/>
<evidence type="ECO:0000256" key="1">
    <source>
        <dbReference type="ARBA" id="ARBA00008056"/>
    </source>
</evidence>
<dbReference type="InterPro" id="IPR044861">
    <property type="entry name" value="IPNS-like_FE2OG_OXY"/>
</dbReference>
<comment type="similarity">
    <text evidence="1 5">Belongs to the iron/ascorbate-dependent oxidoreductase family.</text>
</comment>
<keyword evidence="4 5" id="KW-0408">Iron</keyword>
<accession>A0A381CXD9</accession>
<dbReference type="EC" id="1.13.12.19" evidence="6"/>
<evidence type="ECO:0000256" key="5">
    <source>
        <dbReference type="RuleBase" id="RU003682"/>
    </source>
</evidence>
<protein>
    <submittedName>
        <fullName evidence="6">2OG-Fe(II) oxygenase</fullName>
        <ecNumber evidence="6">1.13.12.19</ecNumber>
    </submittedName>
</protein>
<dbReference type="GO" id="GO:0046872">
    <property type="term" value="F:metal ion binding"/>
    <property type="evidence" value="ECO:0007669"/>
    <property type="project" value="UniProtKB-KW"/>
</dbReference>
<evidence type="ECO:0000256" key="4">
    <source>
        <dbReference type="ARBA" id="ARBA00023004"/>
    </source>
</evidence>
<organism evidence="6 7">
    <name type="scientific">Campylobacter jejuni subsp. doylei</name>
    <dbReference type="NCBI Taxonomy" id="32021"/>
    <lineage>
        <taxon>Bacteria</taxon>
        <taxon>Pseudomonadati</taxon>
        <taxon>Campylobacterota</taxon>
        <taxon>Epsilonproteobacteria</taxon>
        <taxon>Campylobacterales</taxon>
        <taxon>Campylobacteraceae</taxon>
        <taxon>Campylobacter</taxon>
    </lineage>
</organism>